<evidence type="ECO:0000313" key="2">
    <source>
        <dbReference type="Proteomes" id="UP000006241"/>
    </source>
</evidence>
<dbReference type="InterPro" id="IPR032710">
    <property type="entry name" value="NTF2-like_dom_sf"/>
</dbReference>
<comment type="caution">
    <text evidence="1">The sequence shown here is derived from an EMBL/GenBank/DDBJ whole genome shotgun (WGS) entry which is preliminary data.</text>
</comment>
<gene>
    <name evidence="1" type="ORF">HMPREF0765_4551</name>
</gene>
<dbReference type="Pfam" id="PF12893">
    <property type="entry name" value="Lumazine_bd_2"/>
    <property type="match status" value="1"/>
</dbReference>
<organism evidence="1 2">
    <name type="scientific">Sphingobacterium spiritivorum ATCC 33300</name>
    <dbReference type="NCBI Taxonomy" id="525372"/>
    <lineage>
        <taxon>Bacteria</taxon>
        <taxon>Pseudomonadati</taxon>
        <taxon>Bacteroidota</taxon>
        <taxon>Sphingobacteriia</taxon>
        <taxon>Sphingobacteriales</taxon>
        <taxon>Sphingobacteriaceae</taxon>
        <taxon>Sphingobacterium</taxon>
    </lineage>
</organism>
<name>C2G4P5_SPHSI</name>
<accession>C2G4P5</accession>
<evidence type="ECO:0000313" key="1">
    <source>
        <dbReference type="EMBL" id="EEI89858.1"/>
    </source>
</evidence>
<dbReference type="SUPFAM" id="SSF54427">
    <property type="entry name" value="NTF2-like"/>
    <property type="match status" value="1"/>
</dbReference>
<dbReference type="InterPro" id="IPR039437">
    <property type="entry name" value="FrzH/put_lumazine-bd"/>
</dbReference>
<dbReference type="Proteomes" id="UP000006241">
    <property type="component" value="Unassembled WGS sequence"/>
</dbReference>
<reference evidence="1 2" key="1">
    <citation type="submission" date="2009-01" db="EMBL/GenBank/DDBJ databases">
        <authorList>
            <person name="Qin X."/>
            <person name="Bachman B."/>
            <person name="Battles P."/>
            <person name="Bell A."/>
            <person name="Bess C."/>
            <person name="Bickham C."/>
            <person name="Chaboub L."/>
            <person name="Chen D."/>
            <person name="Coyle M."/>
            <person name="Deiros D.R."/>
            <person name="Dinh H."/>
            <person name="Forbes L."/>
            <person name="Fowler G."/>
            <person name="Francisco L."/>
            <person name="Fu Q."/>
            <person name="Gubbala S."/>
            <person name="Hale W."/>
            <person name="Han Y."/>
            <person name="Hemphill L."/>
            <person name="Highlander S.K."/>
            <person name="Hirani K."/>
            <person name="Hogues M."/>
            <person name="Jackson L."/>
            <person name="Jakkamsetti A."/>
            <person name="Javaid M."/>
            <person name="Jiang H."/>
            <person name="Korchina V."/>
            <person name="Kovar C."/>
            <person name="Lara F."/>
            <person name="Lee S."/>
            <person name="Mata R."/>
            <person name="Mathew T."/>
            <person name="Moen C."/>
            <person name="Morales K."/>
            <person name="Munidasa M."/>
            <person name="Nazareth L."/>
            <person name="Ngo R."/>
            <person name="Nguyen L."/>
            <person name="Okwuonu G."/>
            <person name="Ongeri F."/>
            <person name="Patil S."/>
            <person name="Petrosino J."/>
            <person name="Pham C."/>
            <person name="Pham P."/>
            <person name="Pu L.-L."/>
            <person name="Puazo M."/>
            <person name="Raj R."/>
            <person name="Reid J."/>
            <person name="Rouhana J."/>
            <person name="Saada N."/>
            <person name="Shang Y."/>
            <person name="Simmons D."/>
            <person name="Thornton R."/>
            <person name="Warren J."/>
            <person name="Weissenberger G."/>
            <person name="Zhang J."/>
            <person name="Zhang L."/>
            <person name="Zhou C."/>
            <person name="Zhu D."/>
            <person name="Muzny D."/>
            <person name="Worley K."/>
            <person name="Gibbs R."/>
        </authorList>
    </citation>
    <scope>NUCLEOTIDE SEQUENCE [LARGE SCALE GENOMIC DNA]</scope>
    <source>
        <strain evidence="1 2">ATCC 33300</strain>
    </source>
</reference>
<dbReference type="Gene3D" id="3.10.450.50">
    <property type="match status" value="1"/>
</dbReference>
<dbReference type="AlphaFoldDB" id="C2G4P5"/>
<sequence>MKRYLIILLMFIITSFAMITTTNARNVTLKTGYRLSEKEIRTYLEELEKVIRIPDGYSFHTVKNVKSNDVEAYLFRFEKPENKGLQGEHFSFLISKKDKQILGFSTMDKKYSNVHMLSESETERIAMEFLFKLDKTLAANLKNLWIERHDEVILIDGEKTAVAGMKYKCYYSAQNDYCWVVVGFDGSVITYERNIKWDNSKNARITEKWLHDDRLIHTSRDTMTDEQVLKTLVEETFANAALNKLNVEEMSRGFHPDFAILIAKDNSLFRLPLQDWMKVVKAYKNTPDKRKSGIRNLDYAIEIMEVTGNAAIVKTQFFRDKKLIITDYLSYIKYHDGWKAVAKVSNEHIVNPLQLDL</sequence>
<dbReference type="EMBL" id="ACHB01000099">
    <property type="protein sequence ID" value="EEI89858.1"/>
    <property type="molecule type" value="Genomic_DNA"/>
</dbReference>
<dbReference type="HOGENOM" id="CLU_775911_0_0_10"/>
<proteinExistence type="predicted"/>
<evidence type="ECO:0008006" key="3">
    <source>
        <dbReference type="Google" id="ProtNLM"/>
    </source>
</evidence>
<protein>
    <recommendedName>
        <fullName evidence="3">Lumazine-binding</fullName>
    </recommendedName>
</protein>